<evidence type="ECO:0000313" key="2">
    <source>
        <dbReference type="Proteomes" id="UP000694856"/>
    </source>
</evidence>
<reference evidence="3" key="1">
    <citation type="submission" date="2025-08" db="UniProtKB">
        <authorList>
            <consortium name="RefSeq"/>
        </authorList>
    </citation>
    <scope>IDENTIFICATION</scope>
    <source>
        <tissue evidence="3">Ear skin</tissue>
    </source>
</reference>
<protein>
    <submittedName>
        <fullName evidence="3">Translation initiation factor IF-2-like</fullName>
    </submittedName>
</protein>
<evidence type="ECO:0000313" key="3">
    <source>
        <dbReference type="RefSeq" id="XP_032330076.1"/>
    </source>
</evidence>
<gene>
    <name evidence="3" type="primary">LOC116661679</name>
</gene>
<proteinExistence type="predicted"/>
<organism evidence="2 3">
    <name type="scientific">Camelus ferus</name>
    <name type="common">Wild bactrian camel</name>
    <name type="synonym">Camelus bactrianus ferus</name>
    <dbReference type="NCBI Taxonomy" id="419612"/>
    <lineage>
        <taxon>Eukaryota</taxon>
        <taxon>Metazoa</taxon>
        <taxon>Chordata</taxon>
        <taxon>Craniata</taxon>
        <taxon>Vertebrata</taxon>
        <taxon>Euteleostomi</taxon>
        <taxon>Mammalia</taxon>
        <taxon>Eutheria</taxon>
        <taxon>Laurasiatheria</taxon>
        <taxon>Artiodactyla</taxon>
        <taxon>Tylopoda</taxon>
        <taxon>Camelidae</taxon>
        <taxon>Camelus</taxon>
    </lineage>
</organism>
<accession>A0A8B8SIL8</accession>
<dbReference type="RefSeq" id="XP_032330076.1">
    <property type="nucleotide sequence ID" value="XM_032474185.1"/>
</dbReference>
<keyword evidence="2" id="KW-1185">Reference proteome</keyword>
<evidence type="ECO:0000256" key="1">
    <source>
        <dbReference type="SAM" id="MobiDB-lite"/>
    </source>
</evidence>
<dbReference type="AlphaFoldDB" id="A0A8B8SIL8"/>
<feature type="region of interest" description="Disordered" evidence="1">
    <location>
        <begin position="1"/>
        <end position="69"/>
    </location>
</feature>
<dbReference type="Proteomes" id="UP000694856">
    <property type="component" value="Chromosome 36"/>
</dbReference>
<sequence>MLSPWSQRRRRREAPRFVKDSLSSSPKPDCLSREQRVVGTRKRGAEATGKGADAARPGPAGDAGRPRAPSALTVAAYLRWHRRRALPGSEVRAPGARAGGPEPIPKGRTPPGWHWRLGTSLACSQDVHPQKPEAPTPAPAQGTRFPSVSTGGRNKAKSKGVVFSWKVRFHPCSQKAPKDKGTQEFSYLLGAEERRALTTKRERHKRASQ</sequence>
<dbReference type="GeneID" id="116661679"/>
<dbReference type="KEGG" id="cfr:116661679"/>
<feature type="region of interest" description="Disordered" evidence="1">
    <location>
        <begin position="88"/>
        <end position="160"/>
    </location>
</feature>
<name>A0A8B8SIL8_CAMFR</name>
<feature type="compositionally biased region" description="Low complexity" evidence="1">
    <location>
        <begin position="51"/>
        <end position="69"/>
    </location>
</feature>